<dbReference type="STRING" id="997296.PB1_10097"/>
<accession>I3E2I1</accession>
<evidence type="ECO:0000259" key="1">
    <source>
        <dbReference type="PROSITE" id="PS50965"/>
    </source>
</evidence>
<organism evidence="2 3">
    <name type="scientific">Bacillus methanolicus PB1</name>
    <dbReference type="NCBI Taxonomy" id="997296"/>
    <lineage>
        <taxon>Bacteria</taxon>
        <taxon>Bacillati</taxon>
        <taxon>Bacillota</taxon>
        <taxon>Bacilli</taxon>
        <taxon>Bacillales</taxon>
        <taxon>Bacillaceae</taxon>
        <taxon>Bacillus</taxon>
    </lineage>
</organism>
<dbReference type="PATRIC" id="fig|997296.3.peg.2141"/>
<reference evidence="2 3" key="1">
    <citation type="journal article" date="2012" name="Appl. Environ. Microbiol.">
        <title>Genome Sequence of Thermotolerant Bacillus methanolicus: Features and Regulation Related to Methylotrophy and Production of L-Lysine and L-Glutamate from Methanol.</title>
        <authorList>
            <person name="Heggeset T.M."/>
            <person name="Krog A."/>
            <person name="Balzer S."/>
            <person name="Wentzel A."/>
            <person name="Ellingsen T.E."/>
            <person name="Brautaset T."/>
        </authorList>
    </citation>
    <scope>NUCLEOTIDE SEQUENCE [LARGE SCALE GENOMIC DNA]</scope>
    <source>
        <strain evidence="2 3">PB1</strain>
    </source>
</reference>
<name>I3E2I1_BACMT</name>
<proteinExistence type="predicted"/>
<dbReference type="PROSITE" id="PS50965">
    <property type="entry name" value="NERD"/>
    <property type="match status" value="1"/>
</dbReference>
<dbReference type="InterPro" id="IPR011528">
    <property type="entry name" value="NERD"/>
</dbReference>
<dbReference type="AlphaFoldDB" id="I3E2I1"/>
<keyword evidence="3" id="KW-1185">Reference proteome</keyword>
<dbReference type="EMBL" id="AFEU01000002">
    <property type="protein sequence ID" value="EIJ80702.1"/>
    <property type="molecule type" value="Genomic_DNA"/>
</dbReference>
<dbReference type="Proteomes" id="UP000010523">
    <property type="component" value="Unassembled WGS sequence"/>
</dbReference>
<gene>
    <name evidence="2" type="ORF">PB1_10097</name>
</gene>
<evidence type="ECO:0000313" key="3">
    <source>
        <dbReference type="Proteomes" id="UP000010523"/>
    </source>
</evidence>
<sequence>MIAKQRKIPIRIQIYEALLRRLPKNHPKRPEIEEDALKRQAGYKGEQALDFYLNLLPEKDYTIFHDLRLPYGNSHFQIDTLLLSSTFALILEVKNISGTLIFDRTFNQLIRITGDKEESFPDPLSQVYNQHYQFKNWMEKRKIPELPIEYLVVISNSSSIIKISGNSNIYRKICPVGDLLRRINEISKIYKSIIITQKEIRRISQFLLKNHSEPSYDITQIYGISKKEISTGVQCPSCFTMPMIRKHGTWECPLCQTRSKTAHVQALQDYFLLIDSSITNKQFRDFLHLHSINTANYLLSSMNLCTSGSTKSRLYHDNQQD</sequence>
<protein>
    <submittedName>
        <fullName evidence="2">Nerd domain-containing protein</fullName>
    </submittedName>
</protein>
<evidence type="ECO:0000313" key="2">
    <source>
        <dbReference type="EMBL" id="EIJ80702.1"/>
    </source>
</evidence>
<dbReference type="OrthoDB" id="569879at2"/>
<feature type="domain" description="NERD" evidence="1">
    <location>
        <begin position="41"/>
        <end position="157"/>
    </location>
</feature>
<dbReference type="eggNOG" id="ENOG5030439">
    <property type="taxonomic scope" value="Bacteria"/>
</dbReference>
<dbReference type="Pfam" id="PF08378">
    <property type="entry name" value="NERD"/>
    <property type="match status" value="1"/>
</dbReference>
<comment type="caution">
    <text evidence="2">The sequence shown here is derived from an EMBL/GenBank/DDBJ whole genome shotgun (WGS) entry which is preliminary data.</text>
</comment>